<name>A0AAD4ETS3_9PEZI</name>
<evidence type="ECO:0000313" key="2">
    <source>
        <dbReference type="EMBL" id="KAG7287256.1"/>
    </source>
</evidence>
<gene>
    <name evidence="2" type="ORF">NEMBOFW57_006763</name>
</gene>
<evidence type="ECO:0000256" key="1">
    <source>
        <dbReference type="SAM" id="MobiDB-lite"/>
    </source>
</evidence>
<comment type="caution">
    <text evidence="2">The sequence shown here is derived from an EMBL/GenBank/DDBJ whole genome shotgun (WGS) entry which is preliminary data.</text>
</comment>
<sequence>METPGATLAIPSSTPAASAAATQGFGAQEQPQSTRPSADSDRSVYCDAVQTQDSSLSDAETQPPHSSSAASATTVTPATTVPDDAWNYSEPVPGSKKQKLIFYKAPFEWCHWTREQWLERFVFVKDKLESLVYEHLRLVDFTNRPVFSPRMVGTCRSEARPAVVVTCRDADFRNIRNLFQARAEKPLGLGRCPLGPDARHVGV</sequence>
<keyword evidence="3" id="KW-1185">Reference proteome</keyword>
<feature type="compositionally biased region" description="Low complexity" evidence="1">
    <location>
        <begin position="1"/>
        <end position="22"/>
    </location>
</feature>
<dbReference type="Proteomes" id="UP001197093">
    <property type="component" value="Unassembled WGS sequence"/>
</dbReference>
<feature type="region of interest" description="Disordered" evidence="1">
    <location>
        <begin position="1"/>
        <end position="89"/>
    </location>
</feature>
<organism evidence="2 3">
    <name type="scientific">Staphylotrichum longicolle</name>
    <dbReference type="NCBI Taxonomy" id="669026"/>
    <lineage>
        <taxon>Eukaryota</taxon>
        <taxon>Fungi</taxon>
        <taxon>Dikarya</taxon>
        <taxon>Ascomycota</taxon>
        <taxon>Pezizomycotina</taxon>
        <taxon>Sordariomycetes</taxon>
        <taxon>Sordariomycetidae</taxon>
        <taxon>Sordariales</taxon>
        <taxon>Chaetomiaceae</taxon>
        <taxon>Staphylotrichum</taxon>
    </lineage>
</organism>
<evidence type="ECO:0000313" key="3">
    <source>
        <dbReference type="Proteomes" id="UP001197093"/>
    </source>
</evidence>
<feature type="compositionally biased region" description="Low complexity" evidence="1">
    <location>
        <begin position="66"/>
        <end position="85"/>
    </location>
</feature>
<dbReference type="EMBL" id="JAHCVI010000003">
    <property type="protein sequence ID" value="KAG7287256.1"/>
    <property type="molecule type" value="Genomic_DNA"/>
</dbReference>
<feature type="compositionally biased region" description="Polar residues" evidence="1">
    <location>
        <begin position="49"/>
        <end position="65"/>
    </location>
</feature>
<accession>A0AAD4ETS3</accession>
<dbReference type="AlphaFoldDB" id="A0AAD4ETS3"/>
<protein>
    <submittedName>
        <fullName evidence="2">Uncharacterized protein</fullName>
    </submittedName>
</protein>
<reference evidence="2" key="1">
    <citation type="submission" date="2023-02" db="EMBL/GenBank/DDBJ databases">
        <authorList>
            <person name="Palmer J.M."/>
        </authorList>
    </citation>
    <scope>NUCLEOTIDE SEQUENCE</scope>
    <source>
        <strain evidence="2">FW57</strain>
    </source>
</reference>
<proteinExistence type="predicted"/>